<sequence>MSIKPIKAGNNKWRVVVSMGKSGNGERLRHIETVTGKYSDAIRRKNELEVLRSKGIITPQVRLTLG</sequence>
<organism evidence="1">
    <name type="scientific">marine sediment metagenome</name>
    <dbReference type="NCBI Taxonomy" id="412755"/>
    <lineage>
        <taxon>unclassified sequences</taxon>
        <taxon>metagenomes</taxon>
        <taxon>ecological metagenomes</taxon>
    </lineage>
</organism>
<dbReference type="EMBL" id="BART01037776">
    <property type="protein sequence ID" value="GAH10918.1"/>
    <property type="molecule type" value="Genomic_DNA"/>
</dbReference>
<feature type="non-terminal residue" evidence="1">
    <location>
        <position position="66"/>
    </location>
</feature>
<comment type="caution">
    <text evidence="1">The sequence shown here is derived from an EMBL/GenBank/DDBJ whole genome shotgun (WGS) entry which is preliminary data.</text>
</comment>
<dbReference type="AlphaFoldDB" id="X1EQJ0"/>
<name>X1EQJ0_9ZZZZ</name>
<reference evidence="1" key="1">
    <citation type="journal article" date="2014" name="Front. Microbiol.">
        <title>High frequency of phylogenetically diverse reductive dehalogenase-homologous genes in deep subseafloor sedimentary metagenomes.</title>
        <authorList>
            <person name="Kawai M."/>
            <person name="Futagami T."/>
            <person name="Toyoda A."/>
            <person name="Takaki Y."/>
            <person name="Nishi S."/>
            <person name="Hori S."/>
            <person name="Arai W."/>
            <person name="Tsubouchi T."/>
            <person name="Morono Y."/>
            <person name="Uchiyama I."/>
            <person name="Ito T."/>
            <person name="Fujiyama A."/>
            <person name="Inagaki F."/>
            <person name="Takami H."/>
        </authorList>
    </citation>
    <scope>NUCLEOTIDE SEQUENCE</scope>
    <source>
        <strain evidence="1">Expedition CK06-06</strain>
    </source>
</reference>
<proteinExistence type="predicted"/>
<protein>
    <submittedName>
        <fullName evidence="1">Uncharacterized protein</fullName>
    </submittedName>
</protein>
<accession>X1EQJ0</accession>
<gene>
    <name evidence="1" type="ORF">S01H4_63027</name>
</gene>
<evidence type="ECO:0000313" key="1">
    <source>
        <dbReference type="EMBL" id="GAH10918.1"/>
    </source>
</evidence>